<dbReference type="InterPro" id="IPR039477">
    <property type="entry name" value="ILEI/PANDER_dom"/>
</dbReference>
<feature type="domain" description="Calx-beta" evidence="4">
    <location>
        <begin position="899"/>
        <end position="967"/>
    </location>
</feature>
<dbReference type="Proteomes" id="UP000263326">
    <property type="component" value="Segment"/>
</dbReference>
<dbReference type="Gene3D" id="2.60.40.2030">
    <property type="match status" value="1"/>
</dbReference>
<keyword evidence="1" id="KW-0732">Signal</keyword>
<dbReference type="EMBL" id="MH460461">
    <property type="protein sequence ID" value="AXG66821.1"/>
    <property type="molecule type" value="Genomic_DNA"/>
</dbReference>
<keyword evidence="3" id="KW-0106">Calcium</keyword>
<evidence type="ECO:0000259" key="5">
    <source>
        <dbReference type="Pfam" id="PF15711"/>
    </source>
</evidence>
<dbReference type="InterPro" id="IPR038081">
    <property type="entry name" value="CalX-like_sf"/>
</dbReference>
<evidence type="ECO:0000313" key="6">
    <source>
        <dbReference type="EMBL" id="AXG66821.1"/>
    </source>
</evidence>
<dbReference type="GO" id="GO:0007154">
    <property type="term" value="P:cell communication"/>
    <property type="evidence" value="ECO:0007669"/>
    <property type="project" value="InterPro"/>
</dbReference>
<proteinExistence type="predicted"/>
<feature type="domain" description="ILEI/PANDER" evidence="5">
    <location>
        <begin position="399"/>
        <end position="480"/>
    </location>
</feature>
<dbReference type="Pfam" id="PF15711">
    <property type="entry name" value="ILEI"/>
    <property type="match status" value="1"/>
</dbReference>
<evidence type="ECO:0000313" key="7">
    <source>
        <dbReference type="Proteomes" id="UP000263326"/>
    </source>
</evidence>
<name>A0A384ZX59_9CAUD</name>
<dbReference type="InterPro" id="IPR003644">
    <property type="entry name" value="Calx_beta"/>
</dbReference>
<evidence type="ECO:0000256" key="1">
    <source>
        <dbReference type="ARBA" id="ARBA00022729"/>
    </source>
</evidence>
<organism evidence="6 7">
    <name type="scientific">Dickeya phage vB_DsoM_JA29</name>
    <dbReference type="NCBI Taxonomy" id="2283031"/>
    <lineage>
        <taxon>Viruses</taxon>
        <taxon>Duplodnaviria</taxon>
        <taxon>Heunggongvirae</taxon>
        <taxon>Uroviricota</taxon>
        <taxon>Caudoviricetes</taxon>
        <taxon>Salmondvirus</taxon>
        <taxon>Salmondvirus JA29</taxon>
    </lineage>
</organism>
<evidence type="ECO:0000256" key="3">
    <source>
        <dbReference type="ARBA" id="ARBA00022837"/>
    </source>
</evidence>
<gene>
    <name evidence="6" type="ORF">JA29_095</name>
</gene>
<protein>
    <submittedName>
        <fullName evidence="6">Putative ILEI domain-containing protein</fullName>
    </submittedName>
</protein>
<dbReference type="GO" id="GO:0016020">
    <property type="term" value="C:membrane"/>
    <property type="evidence" value="ECO:0007669"/>
    <property type="project" value="InterPro"/>
</dbReference>
<accession>A0A384ZX59</accession>
<evidence type="ECO:0000259" key="4">
    <source>
        <dbReference type="Pfam" id="PF03160"/>
    </source>
</evidence>
<dbReference type="Pfam" id="PF03160">
    <property type="entry name" value="Calx-beta"/>
    <property type="match status" value="1"/>
</dbReference>
<sequence>MIKRSCLYLRGLTFGYSGGGGSNTQSWADANMAEDRGTMTGIAIDGHASGFICGYGGAFMNGAFLTPYSFEVNPSGGWVGDYSKENVNSITGMLRQLRIMMDMGANFTHGKSILIMSDSASVTDRTNFGQWGQFCYFLQKKRYDVLPHHVNEIASGAYGYDGQPHYFKQFALTIFLLSSTGRTINDTMAAAIRNAIKEGISFVVLQKGPGEGVANFNAIFNPIGIYANRDTNIVCTKRAHDANINAYNNHVAWNGVEQLHYKLGYRSAQGYWFTDTGEARQSSMSGQPGTWIPFMCADVDINDDVRLNSPFFYKDYCCADPEDGFSVDYDISVYPYKPDDWRNGIQAGYHKITWQNDSAQSLAARSQYFCHVVGYGVPNASGSNPGFTVINGTRYDDVRSLNVYKISKATRELVERRSFDIHGSAGEGSADGIANAAAMAAYLNSIDGNYWVLVTMFDECSYNRLTGGLPAAMYRIGASRRVWEDTNFQYRGAYNCFGSPGVGEGNAINEMYKGSMSSDPNSTFDVGYSFDPNGWPYVTGTQLFSKPAVTNKGLFNDQASQHSNYYKVLDDPDGSKYYGVKHNAELRDVRFHKLPMYEAKDFVVSVEHPCMDLGNYPTFSVNDVSVVEGSNLGYSTVTFTVTASEVVMGRAITMTVQTRDGTARCVSNETTARRMITPGGVSPFSYIDYQTTRVVWGGSLDAFTNNNLANNAQTRQFLTNAIDWLGHGHRNDKILIVGDSFTGSPYPTGAYRINEGGANDFGSTLVNHLRSMQFTVDVAGWTQLYGGAPSALIFDQYVIVIFISANPNPAAKIGIAFTKALENSVRRGTGMMVLTGQSNVFHSANMLANRFYVNYSGAYSGENLDMDSVRNQIGSHQLISGMTGLWGGLGGYSDVRTNGNVGDPQDYIPIEPRQLLFPVGVQTVQVSVQVYQDKLTEGDEYFYLVLSDLSRSEFTRSVGACTILDDDGTPFGSAASSGGQGVEWRRQLYRNNTGVFILWSEHYTVPDRVDIFRDGLWLDSSPKGGQAPYDYPSGPIYRNLPNSGGQHEIYIAHYAELDYTPYYDVRMQGTGDGTAWDYNTRDDSVKGMSGSYNSGKYVSRVFIHNVESQARRGAFRIRVDWTGGSGEMHLRRVGVTAVRATARGTYFMDHDTTRDFKYIEVFFTGSNCTYSISIVDL</sequence>
<keyword evidence="2" id="KW-0677">Repeat</keyword>
<evidence type="ECO:0000256" key="2">
    <source>
        <dbReference type="ARBA" id="ARBA00022737"/>
    </source>
</evidence>
<dbReference type="SUPFAM" id="SSF141072">
    <property type="entry name" value="CalX-like"/>
    <property type="match status" value="1"/>
</dbReference>
<keyword evidence="7" id="KW-1185">Reference proteome</keyword>
<reference evidence="6 7" key="1">
    <citation type="journal article" date="2018" name="Front. Microbiol.">
        <title>Jumbo Bacteriophages Are Represented Within an Increasing Diversity of Environmental Viruses Infecting the Emerging Phytopathogen, Dickeya solani.</title>
        <authorList>
            <person name="Day A.W."/>
            <person name="Ahn J."/>
            <person name="Salmond G.P.C."/>
        </authorList>
    </citation>
    <scope>NUCLEOTIDE SEQUENCE [LARGE SCALE GENOMIC DNA]</scope>
</reference>